<evidence type="ECO:0000256" key="1">
    <source>
        <dbReference type="SAM" id="MobiDB-lite"/>
    </source>
</evidence>
<evidence type="ECO:0000313" key="3">
    <source>
        <dbReference type="Proteomes" id="UP000015001"/>
    </source>
</evidence>
<comment type="caution">
    <text evidence="2">The sequence shown here is derived from an EMBL/GenBank/DDBJ whole genome shotgun (WGS) entry which is preliminary data.</text>
</comment>
<gene>
    <name evidence="2" type="ORF">STAFG_5571</name>
</gene>
<organism evidence="2 3">
    <name type="scientific">Streptomyces afghaniensis 772</name>
    <dbReference type="NCBI Taxonomy" id="1283301"/>
    <lineage>
        <taxon>Bacteria</taxon>
        <taxon>Bacillati</taxon>
        <taxon>Actinomycetota</taxon>
        <taxon>Actinomycetes</taxon>
        <taxon>Kitasatosporales</taxon>
        <taxon>Streptomycetaceae</taxon>
        <taxon>Streptomyces</taxon>
    </lineage>
</organism>
<dbReference type="HOGENOM" id="CLU_3173486_0_0_11"/>
<name>S4MP75_9ACTN</name>
<feature type="compositionally biased region" description="Gly residues" evidence="1">
    <location>
        <begin position="36"/>
        <end position="47"/>
    </location>
</feature>
<dbReference type="PATRIC" id="fig|1283301.3.peg.5538"/>
<dbReference type="EMBL" id="AOPY01001503">
    <property type="protein sequence ID" value="EPJ37370.1"/>
    <property type="molecule type" value="Genomic_DNA"/>
</dbReference>
<protein>
    <submittedName>
        <fullName evidence="2">Uncharacterized protein</fullName>
    </submittedName>
</protein>
<proteinExistence type="predicted"/>
<evidence type="ECO:0000313" key="2">
    <source>
        <dbReference type="EMBL" id="EPJ37370.1"/>
    </source>
</evidence>
<sequence>MARGVAAERGIGSAGRFTCDGREPWYSYESPPPYDGPGGPGGPGGPD</sequence>
<reference evidence="2 3" key="1">
    <citation type="submission" date="2013-02" db="EMBL/GenBank/DDBJ databases">
        <title>Draft Genome Sequence of Streptomyces afghaniensis, Which Produces Compounds of the Julimycin B-Complex.</title>
        <authorList>
            <person name="Gruening B.A."/>
            <person name="Praeg A."/>
            <person name="Erxleben A."/>
            <person name="Guenther S."/>
            <person name="Fiedler H.-P."/>
            <person name="Goodfellow M."/>
            <person name="Mueller M."/>
        </authorList>
    </citation>
    <scope>NUCLEOTIDE SEQUENCE [LARGE SCALE GENOMIC DNA]</scope>
    <source>
        <strain evidence="2 3">772</strain>
    </source>
</reference>
<keyword evidence="3" id="KW-1185">Reference proteome</keyword>
<dbReference type="AlphaFoldDB" id="S4MP75"/>
<accession>S4MP75</accession>
<dbReference type="Proteomes" id="UP000015001">
    <property type="component" value="Unassembled WGS sequence"/>
</dbReference>
<feature type="region of interest" description="Disordered" evidence="1">
    <location>
        <begin position="1"/>
        <end position="47"/>
    </location>
</feature>